<dbReference type="RefSeq" id="WP_090105108.1">
    <property type="nucleotide sequence ID" value="NZ_FNIX01000031.1"/>
</dbReference>
<dbReference type="STRING" id="641025.SAMN05421507_13114"/>
<evidence type="ECO:0000313" key="1">
    <source>
        <dbReference type="EMBL" id="SDP97434.1"/>
    </source>
</evidence>
<dbReference type="OrthoDB" id="275232at2"/>
<organism evidence="1 2">
    <name type="scientific">Lentzea jiangxiensis</name>
    <dbReference type="NCBI Taxonomy" id="641025"/>
    <lineage>
        <taxon>Bacteria</taxon>
        <taxon>Bacillati</taxon>
        <taxon>Actinomycetota</taxon>
        <taxon>Actinomycetes</taxon>
        <taxon>Pseudonocardiales</taxon>
        <taxon>Pseudonocardiaceae</taxon>
        <taxon>Lentzea</taxon>
    </lineage>
</organism>
<gene>
    <name evidence="1" type="ORF">SAMN05421507_13114</name>
</gene>
<dbReference type="AlphaFoldDB" id="A0A1H0X3B4"/>
<sequence>MTAPEEFTLARVFDVVDPETGPGFAPDHPVVDDLDERQALLDYLESGTPVLVTPTLMDDVVDPTRAAVVPTNFVTDGTWMWTDTVTYYLRQHGLAPEDGLLSHIREQGRAAAPVDSDTVQRAVGFVLQPPAEDRRPVWKSV</sequence>
<keyword evidence="2" id="KW-1185">Reference proteome</keyword>
<name>A0A1H0X3B4_9PSEU</name>
<protein>
    <submittedName>
        <fullName evidence="1">Uncharacterized protein</fullName>
    </submittedName>
</protein>
<proteinExistence type="predicted"/>
<reference evidence="2" key="1">
    <citation type="submission" date="2016-10" db="EMBL/GenBank/DDBJ databases">
        <authorList>
            <person name="Varghese N."/>
            <person name="Submissions S."/>
        </authorList>
    </citation>
    <scope>NUCLEOTIDE SEQUENCE [LARGE SCALE GENOMIC DNA]</scope>
    <source>
        <strain evidence="2">CGMCC 4.6609</strain>
    </source>
</reference>
<dbReference type="EMBL" id="FNIX01000031">
    <property type="protein sequence ID" value="SDP97434.1"/>
    <property type="molecule type" value="Genomic_DNA"/>
</dbReference>
<evidence type="ECO:0000313" key="2">
    <source>
        <dbReference type="Proteomes" id="UP000199691"/>
    </source>
</evidence>
<dbReference type="Proteomes" id="UP000199691">
    <property type="component" value="Unassembled WGS sequence"/>
</dbReference>
<accession>A0A1H0X3B4</accession>